<proteinExistence type="predicted"/>
<gene>
    <name evidence="1" type="ORF">PR001_g26004</name>
    <name evidence="2" type="ORF">PR002_g19851</name>
    <name evidence="3" type="ORF">PR003_g27297</name>
</gene>
<evidence type="ECO:0000313" key="4">
    <source>
        <dbReference type="Proteomes" id="UP000429607"/>
    </source>
</evidence>
<accession>A0A6A4BZH5</accession>
<organism evidence="3 5">
    <name type="scientific">Phytophthora rubi</name>
    <dbReference type="NCBI Taxonomy" id="129364"/>
    <lineage>
        <taxon>Eukaryota</taxon>
        <taxon>Sar</taxon>
        <taxon>Stramenopiles</taxon>
        <taxon>Oomycota</taxon>
        <taxon>Peronosporomycetes</taxon>
        <taxon>Peronosporales</taxon>
        <taxon>Peronosporaceae</taxon>
        <taxon>Phytophthora</taxon>
    </lineage>
</organism>
<reference evidence="3 5" key="1">
    <citation type="submission" date="2018-08" db="EMBL/GenBank/DDBJ databases">
        <title>Genomic investigation of the strawberry pathogen Phytophthora fragariae indicates pathogenicity is determined by transcriptional variation in three key races.</title>
        <authorList>
            <person name="Adams T.M."/>
            <person name="Armitage A.D."/>
            <person name="Sobczyk M.K."/>
            <person name="Bates H.J."/>
            <person name="Dunwell J.M."/>
            <person name="Nellist C.F."/>
            <person name="Harrison R.J."/>
        </authorList>
    </citation>
    <scope>NUCLEOTIDE SEQUENCE [LARGE SCALE GENOMIC DNA]</scope>
    <source>
        <strain evidence="1 4">SCRP249</strain>
        <strain evidence="2 6">SCRP324</strain>
        <strain evidence="3 5">SCRP333</strain>
    </source>
</reference>
<protein>
    <submittedName>
        <fullName evidence="3">Uncharacterized protein</fullName>
    </submittedName>
</protein>
<dbReference type="OrthoDB" id="89728at2759"/>
<name>A0A6A4BZH5_9STRA</name>
<dbReference type="Proteomes" id="UP000429607">
    <property type="component" value="Unassembled WGS sequence"/>
</dbReference>
<evidence type="ECO:0000313" key="2">
    <source>
        <dbReference type="EMBL" id="KAE8994695.1"/>
    </source>
</evidence>
<dbReference type="Proteomes" id="UP000434957">
    <property type="component" value="Unassembled WGS sequence"/>
</dbReference>
<evidence type="ECO:0000313" key="1">
    <source>
        <dbReference type="EMBL" id="KAE8974391.1"/>
    </source>
</evidence>
<comment type="caution">
    <text evidence="3">The sequence shown here is derived from an EMBL/GenBank/DDBJ whole genome shotgun (WGS) entry which is preliminary data.</text>
</comment>
<dbReference type="AlphaFoldDB" id="A0A6A4BZH5"/>
<dbReference type="EMBL" id="QXFT01003762">
    <property type="protein sequence ID" value="KAE9282851.1"/>
    <property type="molecule type" value="Genomic_DNA"/>
</dbReference>
<evidence type="ECO:0000313" key="6">
    <source>
        <dbReference type="Proteomes" id="UP000435112"/>
    </source>
</evidence>
<keyword evidence="5" id="KW-1185">Reference proteome</keyword>
<sequence>MVKPQTHIVSVRTNDDWFYSNNDRVVRGQKVWTSQVAKIVVV</sequence>
<evidence type="ECO:0000313" key="3">
    <source>
        <dbReference type="EMBL" id="KAE9282851.1"/>
    </source>
</evidence>
<dbReference type="EMBL" id="QXFV01003722">
    <property type="protein sequence ID" value="KAE8974391.1"/>
    <property type="molecule type" value="Genomic_DNA"/>
</dbReference>
<dbReference type="Proteomes" id="UP000435112">
    <property type="component" value="Unassembled WGS sequence"/>
</dbReference>
<dbReference type="EMBL" id="QXFU01001835">
    <property type="protein sequence ID" value="KAE8994695.1"/>
    <property type="molecule type" value="Genomic_DNA"/>
</dbReference>
<evidence type="ECO:0000313" key="5">
    <source>
        <dbReference type="Proteomes" id="UP000434957"/>
    </source>
</evidence>